<evidence type="ECO:0000256" key="1">
    <source>
        <dbReference type="ARBA" id="ARBA00004651"/>
    </source>
</evidence>
<evidence type="ECO:0000256" key="4">
    <source>
        <dbReference type="ARBA" id="ARBA00022692"/>
    </source>
</evidence>
<evidence type="ECO:0000256" key="5">
    <source>
        <dbReference type="ARBA" id="ARBA00022989"/>
    </source>
</evidence>
<accession>A0A365K368</accession>
<keyword evidence="3" id="KW-1003">Cell membrane</keyword>
<name>A0A365K368_9BACL</name>
<dbReference type="InterPro" id="IPR049177">
    <property type="entry name" value="MgtC_SapB_SrpB_YhiD_N"/>
</dbReference>
<evidence type="ECO:0000256" key="6">
    <source>
        <dbReference type="ARBA" id="ARBA00023136"/>
    </source>
</evidence>
<feature type="transmembrane region" description="Helical" evidence="7">
    <location>
        <begin position="43"/>
        <end position="65"/>
    </location>
</feature>
<keyword evidence="4 7" id="KW-0812">Transmembrane</keyword>
<evidence type="ECO:0000259" key="8">
    <source>
        <dbReference type="Pfam" id="PF02308"/>
    </source>
</evidence>
<evidence type="ECO:0000256" key="3">
    <source>
        <dbReference type="ARBA" id="ARBA00022475"/>
    </source>
</evidence>
<evidence type="ECO:0000256" key="7">
    <source>
        <dbReference type="SAM" id="Phobius"/>
    </source>
</evidence>
<evidence type="ECO:0000313" key="9">
    <source>
        <dbReference type="EMBL" id="RAZ66608.1"/>
    </source>
</evidence>
<dbReference type="Proteomes" id="UP000251869">
    <property type="component" value="Unassembled WGS sequence"/>
</dbReference>
<proteinExistence type="inferred from homology"/>
<dbReference type="AlphaFoldDB" id="A0A365K368"/>
<feature type="transmembrane region" description="Helical" evidence="7">
    <location>
        <begin position="80"/>
        <end position="99"/>
    </location>
</feature>
<dbReference type="RefSeq" id="WP_112233492.1">
    <property type="nucleotide sequence ID" value="NZ_QLZQ01000006.1"/>
</dbReference>
<dbReference type="GO" id="GO:0005886">
    <property type="term" value="C:plasma membrane"/>
    <property type="evidence" value="ECO:0007669"/>
    <property type="project" value="UniProtKB-SubCell"/>
</dbReference>
<gene>
    <name evidence="9" type="ORF">DP119_12460</name>
</gene>
<dbReference type="OrthoDB" id="9811198at2"/>
<dbReference type="EMBL" id="QLZQ01000006">
    <property type="protein sequence ID" value="RAZ66608.1"/>
    <property type="molecule type" value="Genomic_DNA"/>
</dbReference>
<evidence type="ECO:0000256" key="2">
    <source>
        <dbReference type="ARBA" id="ARBA00009298"/>
    </source>
</evidence>
<dbReference type="PANTHER" id="PTHR33778:SF4">
    <property type="entry name" value="PROTEIN SAPB"/>
    <property type="match status" value="1"/>
</dbReference>
<feature type="transmembrane region" description="Helical" evidence="7">
    <location>
        <begin position="106"/>
        <end position="127"/>
    </location>
</feature>
<dbReference type="InterPro" id="IPR003416">
    <property type="entry name" value="MgtC/SapB/SrpB/YhiD_fam"/>
</dbReference>
<comment type="similarity">
    <text evidence="2">Belongs to the MgtC/SapB family.</text>
</comment>
<comment type="caution">
    <text evidence="9">The sequence shown here is derived from an EMBL/GenBank/DDBJ whole genome shotgun (WGS) entry which is preliminary data.</text>
</comment>
<dbReference type="Pfam" id="PF02308">
    <property type="entry name" value="MgtC"/>
    <property type="match status" value="1"/>
</dbReference>
<keyword evidence="5 7" id="KW-1133">Transmembrane helix</keyword>
<protein>
    <submittedName>
        <fullName evidence="9">MgtC/SapB family protein</fullName>
    </submittedName>
</protein>
<evidence type="ECO:0000313" key="10">
    <source>
        <dbReference type="Proteomes" id="UP000251869"/>
    </source>
</evidence>
<reference evidence="9 10" key="1">
    <citation type="submission" date="2018-06" db="EMBL/GenBank/DDBJ databases">
        <title>The draft genome sequences of strains SCU63 and S1.</title>
        <authorList>
            <person name="Gan L."/>
        </authorList>
    </citation>
    <scope>NUCLEOTIDE SEQUENCE [LARGE SCALE GENOMIC DNA]</scope>
    <source>
        <strain evidence="9 10">S1</strain>
    </source>
</reference>
<keyword evidence="10" id="KW-1185">Reference proteome</keyword>
<keyword evidence="6 7" id="KW-0472">Membrane</keyword>
<feature type="transmembrane region" description="Helical" evidence="7">
    <location>
        <begin position="12"/>
        <end position="31"/>
    </location>
</feature>
<comment type="subcellular location">
    <subcellularLocation>
        <location evidence="1">Cell membrane</location>
        <topology evidence="1">Multi-pass membrane protein</topology>
    </subcellularLocation>
</comment>
<organism evidence="9 10">
    <name type="scientific">Planococcus maitriensis</name>
    <dbReference type="NCBI Taxonomy" id="221799"/>
    <lineage>
        <taxon>Bacteria</taxon>
        <taxon>Bacillati</taxon>
        <taxon>Bacillota</taxon>
        <taxon>Bacilli</taxon>
        <taxon>Bacillales</taxon>
        <taxon>Caryophanaceae</taxon>
        <taxon>Planococcus</taxon>
    </lineage>
</organism>
<dbReference type="PRINTS" id="PR01837">
    <property type="entry name" value="MGTCSAPBPROT"/>
</dbReference>
<feature type="domain" description="MgtC/SapB/SrpB/YhiD N-terminal" evidence="8">
    <location>
        <begin position="18"/>
        <end position="149"/>
    </location>
</feature>
<feature type="transmembrane region" description="Helical" evidence="7">
    <location>
        <begin position="133"/>
        <end position="152"/>
    </location>
</feature>
<sequence length="243" mass="26525">MEFFSALEISSFETFMKLTIAAVLSLVIGLERELKRKPVGLKTSMVIATFSCLLTIISIESAYIAESSSYEGVNITMDPLRLAAQIVSGIGFLGAGVILKRGNDSISGLTTAAMIWGAGGIGIAVAAGFYIEAMMAVLLVLIGIEVIPPLLFRFGPQRLRQTEAKLTVYVSGEDAISEVMDELKDSGMTIEDLSILHPEQENGTLYYKLSIRMSYSQETETIELYREISSIDCVKQVDIEMIN</sequence>
<dbReference type="PANTHER" id="PTHR33778">
    <property type="entry name" value="PROTEIN MGTC"/>
    <property type="match status" value="1"/>
</dbReference>